<evidence type="ECO:0000256" key="10">
    <source>
        <dbReference type="ARBA" id="ARBA00023242"/>
    </source>
</evidence>
<dbReference type="AlphaFoldDB" id="A0A9D4P860"/>
<dbReference type="GO" id="GO:0006887">
    <property type="term" value="P:exocytosis"/>
    <property type="evidence" value="ECO:0007669"/>
    <property type="project" value="UniProtKB-KW"/>
</dbReference>
<feature type="domain" description="SH3" evidence="15">
    <location>
        <begin position="427"/>
        <end position="489"/>
    </location>
</feature>
<feature type="region of interest" description="Disordered" evidence="14">
    <location>
        <begin position="136"/>
        <end position="156"/>
    </location>
</feature>
<evidence type="ECO:0000256" key="3">
    <source>
        <dbReference type="ARBA" id="ARBA00022443"/>
    </source>
</evidence>
<dbReference type="PROSITE" id="PS50297">
    <property type="entry name" value="ANK_REP_REGION"/>
    <property type="match status" value="2"/>
</dbReference>
<dbReference type="GO" id="GO:0044218">
    <property type="term" value="C:other organism cell membrane"/>
    <property type="evidence" value="ECO:0007669"/>
    <property type="project" value="UniProtKB-KW"/>
</dbReference>
<evidence type="ECO:0000256" key="8">
    <source>
        <dbReference type="ARBA" id="ARBA00023028"/>
    </source>
</evidence>
<dbReference type="GO" id="GO:0005634">
    <property type="term" value="C:nucleus"/>
    <property type="evidence" value="ECO:0007669"/>
    <property type="project" value="UniProtKB-SubCell"/>
</dbReference>
<evidence type="ECO:0000256" key="5">
    <source>
        <dbReference type="ARBA" id="ARBA00022537"/>
    </source>
</evidence>
<organism evidence="16">
    <name type="scientific">Dermatophagoides farinae</name>
    <name type="common">American house dust mite</name>
    <dbReference type="NCBI Taxonomy" id="6954"/>
    <lineage>
        <taxon>Eukaryota</taxon>
        <taxon>Metazoa</taxon>
        <taxon>Ecdysozoa</taxon>
        <taxon>Arthropoda</taxon>
        <taxon>Chelicerata</taxon>
        <taxon>Arachnida</taxon>
        <taxon>Acari</taxon>
        <taxon>Acariformes</taxon>
        <taxon>Sarcoptiformes</taxon>
        <taxon>Astigmata</taxon>
        <taxon>Psoroptidia</taxon>
        <taxon>Analgoidea</taxon>
        <taxon>Pyroglyphidae</taxon>
        <taxon>Dermatophagoidinae</taxon>
        <taxon>Dermatophagoides</taxon>
    </lineage>
</organism>
<keyword evidence="8" id="KW-0638">Presynaptic neurotoxin</keyword>
<dbReference type="CDD" id="cd11807">
    <property type="entry name" value="SH3_ASPP"/>
    <property type="match status" value="1"/>
</dbReference>
<evidence type="ECO:0000256" key="11">
    <source>
        <dbReference type="ARBA" id="ARBA00023298"/>
    </source>
</evidence>
<keyword evidence="6" id="KW-0053">Apoptosis</keyword>
<dbReference type="SUPFAM" id="SSF50044">
    <property type="entry name" value="SH3-domain"/>
    <property type="match status" value="1"/>
</dbReference>
<feature type="compositionally biased region" description="Polar residues" evidence="14">
    <location>
        <begin position="1"/>
        <end position="23"/>
    </location>
</feature>
<keyword evidence="11" id="KW-1053">Target membrane</keyword>
<dbReference type="GO" id="GO:0044231">
    <property type="term" value="C:host cell presynaptic membrane"/>
    <property type="evidence" value="ECO:0007669"/>
    <property type="project" value="UniProtKB-KW"/>
</dbReference>
<keyword evidence="5" id="KW-1052">Target cell membrane</keyword>
<dbReference type="Gene3D" id="1.25.40.20">
    <property type="entry name" value="Ankyrin repeat-containing domain"/>
    <property type="match status" value="1"/>
</dbReference>
<keyword evidence="3 13" id="KW-0728">SH3 domain</keyword>
<evidence type="ECO:0000256" key="9">
    <source>
        <dbReference type="ARBA" id="ARBA00023043"/>
    </source>
</evidence>
<evidence type="ECO:0000313" key="16">
    <source>
        <dbReference type="EMBL" id="KAH7646575.1"/>
    </source>
</evidence>
<keyword evidence="4" id="KW-0268">Exocytosis</keyword>
<dbReference type="InterPro" id="IPR002110">
    <property type="entry name" value="Ankyrin_rpt"/>
</dbReference>
<keyword evidence="11" id="KW-0472">Membrane</keyword>
<evidence type="ECO:0000256" key="7">
    <source>
        <dbReference type="ARBA" id="ARBA00022737"/>
    </source>
</evidence>
<feature type="repeat" description="ANK" evidence="12">
    <location>
        <begin position="361"/>
        <end position="393"/>
    </location>
</feature>
<dbReference type="InterPro" id="IPR036028">
    <property type="entry name" value="SH3-like_dom_sf"/>
</dbReference>
<keyword evidence="9 12" id="KW-0040">ANK repeat</keyword>
<dbReference type="SMART" id="SM00326">
    <property type="entry name" value="SH3"/>
    <property type="match status" value="1"/>
</dbReference>
<evidence type="ECO:0000256" key="12">
    <source>
        <dbReference type="PROSITE-ProRule" id="PRU00023"/>
    </source>
</evidence>
<dbReference type="SMART" id="SM00248">
    <property type="entry name" value="ANK"/>
    <property type="match status" value="2"/>
</dbReference>
<proteinExistence type="predicted"/>
<keyword evidence="7" id="KW-0677">Repeat</keyword>
<dbReference type="GO" id="GO:0002039">
    <property type="term" value="F:p53 binding"/>
    <property type="evidence" value="ECO:0007669"/>
    <property type="project" value="InterPro"/>
</dbReference>
<evidence type="ECO:0000256" key="1">
    <source>
        <dbReference type="ARBA" id="ARBA00004123"/>
    </source>
</evidence>
<dbReference type="PROSITE" id="PS50088">
    <property type="entry name" value="ANK_REPEAT"/>
    <property type="match status" value="2"/>
</dbReference>
<dbReference type="InterPro" id="IPR047163">
    <property type="entry name" value="ASPP1/2"/>
</dbReference>
<protein>
    <submittedName>
        <fullName evidence="16">Ankyrin repeat domain containing protein</fullName>
    </submittedName>
</protein>
<dbReference type="GO" id="GO:0042981">
    <property type="term" value="P:regulation of apoptotic process"/>
    <property type="evidence" value="ECO:0007669"/>
    <property type="project" value="InterPro"/>
</dbReference>
<feature type="repeat" description="ANK" evidence="12">
    <location>
        <begin position="328"/>
        <end position="360"/>
    </location>
</feature>
<gene>
    <name evidence="16" type="ORF">HUG17_2113</name>
</gene>
<dbReference type="InterPro" id="IPR036770">
    <property type="entry name" value="Ankyrin_rpt-contain_sf"/>
</dbReference>
<evidence type="ECO:0000256" key="4">
    <source>
        <dbReference type="ARBA" id="ARBA00022483"/>
    </source>
</evidence>
<name>A0A9D4P860_DERFA</name>
<dbReference type="FunFam" id="1.25.40.20:FF:000008">
    <property type="entry name" value="Apoptosis-stimulating of p53 protein 2 isoform 1"/>
    <property type="match status" value="1"/>
</dbReference>
<dbReference type="PANTHER" id="PTHR24131:SF10">
    <property type="entry name" value="ANKYRIN-REPEAT, SH3-DOMAIN, AND PROLINE-RICH-REGION CONTAINING PROTEIN, ISOFORM B"/>
    <property type="match status" value="1"/>
</dbReference>
<dbReference type="PROSITE" id="PS50002">
    <property type="entry name" value="SH3"/>
    <property type="match status" value="1"/>
</dbReference>
<keyword evidence="8" id="KW-0800">Toxin</keyword>
<dbReference type="PANTHER" id="PTHR24131">
    <property type="entry name" value="APOPTOSIS-STIMULATING OF P53 PROTEIN"/>
    <property type="match status" value="1"/>
</dbReference>
<evidence type="ECO:0000259" key="15">
    <source>
        <dbReference type="PROSITE" id="PS50002"/>
    </source>
</evidence>
<dbReference type="Proteomes" id="UP000828236">
    <property type="component" value="Unassembled WGS sequence"/>
</dbReference>
<evidence type="ECO:0000256" key="2">
    <source>
        <dbReference type="ARBA" id="ARBA00004175"/>
    </source>
</evidence>
<comment type="subcellular location">
    <subcellularLocation>
        <location evidence="1">Nucleus</location>
    </subcellularLocation>
    <subcellularLocation>
        <location evidence="2">Target cell membrane</location>
    </subcellularLocation>
</comment>
<dbReference type="EMBL" id="SDOV01000001">
    <property type="protein sequence ID" value="KAH7646575.1"/>
    <property type="molecule type" value="Genomic_DNA"/>
</dbReference>
<feature type="region of interest" description="Disordered" evidence="14">
    <location>
        <begin position="1"/>
        <end position="33"/>
    </location>
</feature>
<dbReference type="InterPro" id="IPR001452">
    <property type="entry name" value="SH3_domain"/>
</dbReference>
<sequence>MATTNTTNNNDKLSNRTTESATSNNNNNNNNVEMQKNLFPHRFMPNSNSNYRHGNSHHGNSIQFPVNSKESNQQQQKNYITIATKPSVPVKPIATTTDNKDLIESMYNNTAVENDESVCNIATNKNEIQVNSFPENDCNEEKEALQQQQQQQQRSNSVVEIVNKLNNLSCKESWEKMMKRRPVYNMNEMEKELEKSSSIHNDKDEFSVNYVDNIIHGNDNSHDTTDKCTIVNNKNEQDDAVNNNNNNNNGKKLSNNPEEMIKDSGYIKRMKGGLKKEDVQQRMMCLRRQRRVSFDPLALLLDASLEGELELVKKTAIQVPNPSSSNDEGITALHNATCAGHFDIVKFLVEIGCDVNVQDSDGWTPLHCAASCNNLTMIKFLVKSGACIFATTFSDLETAAEKCEEEDEGFDGCSQYLYGIQEKLGLINNGIVYALYDYDAQNEDELSFKEGDIIKVLRKGDENEKEWWWSKIGNNEGYVPRNLIGLFARIKPKDLSFKSTASN</sequence>
<feature type="region of interest" description="Disordered" evidence="14">
    <location>
        <begin position="236"/>
        <end position="258"/>
    </location>
</feature>
<dbReference type="Pfam" id="PF00018">
    <property type="entry name" value="SH3_1"/>
    <property type="match status" value="1"/>
</dbReference>
<dbReference type="SUPFAM" id="SSF48403">
    <property type="entry name" value="Ankyrin repeat"/>
    <property type="match status" value="1"/>
</dbReference>
<keyword evidence="8" id="KW-0528">Neurotoxin</keyword>
<comment type="caution">
    <text evidence="16">The sequence shown here is derived from an EMBL/GenBank/DDBJ whole genome shotgun (WGS) entry which is preliminary data.</text>
</comment>
<accession>A0A9D4P860</accession>
<evidence type="ECO:0000256" key="13">
    <source>
        <dbReference type="PROSITE-ProRule" id="PRU00192"/>
    </source>
</evidence>
<dbReference type="Pfam" id="PF12796">
    <property type="entry name" value="Ank_2"/>
    <property type="match status" value="1"/>
</dbReference>
<evidence type="ECO:0000256" key="6">
    <source>
        <dbReference type="ARBA" id="ARBA00022703"/>
    </source>
</evidence>
<keyword evidence="10" id="KW-0539">Nucleus</keyword>
<dbReference type="PRINTS" id="PR00452">
    <property type="entry name" value="SH3DOMAIN"/>
</dbReference>
<reference evidence="16" key="2">
    <citation type="journal article" date="2021" name="World Allergy Organ. J.">
        <title>Chromosome-level assembly of Dermatophagoides farinae genome and transcriptome reveals two novel allergens Der f 37 and Der f 39.</title>
        <authorList>
            <person name="Chen J."/>
            <person name="Cai Z."/>
            <person name="Fan D."/>
            <person name="Hu J."/>
            <person name="Hou Y."/>
            <person name="He Y."/>
            <person name="Zhang Z."/>
            <person name="Zhao Z."/>
            <person name="Gao P."/>
            <person name="Hu W."/>
            <person name="Sun J."/>
            <person name="Li J."/>
            <person name="Ji K."/>
        </authorList>
    </citation>
    <scope>NUCLEOTIDE SEQUENCE</scope>
    <source>
        <strain evidence="16">JKM2019</strain>
    </source>
</reference>
<dbReference type="GO" id="GO:0006915">
    <property type="term" value="P:apoptotic process"/>
    <property type="evidence" value="ECO:0007669"/>
    <property type="project" value="UniProtKB-KW"/>
</dbReference>
<reference evidence="16" key="1">
    <citation type="submission" date="2020-06" db="EMBL/GenBank/DDBJ databases">
        <authorList>
            <person name="Ji K."/>
            <person name="Li J."/>
        </authorList>
    </citation>
    <scope>NUCLEOTIDE SEQUENCE</scope>
    <source>
        <strain evidence="16">JKM2019</strain>
        <tissue evidence="16">Whole body</tissue>
    </source>
</reference>
<evidence type="ECO:0000256" key="14">
    <source>
        <dbReference type="SAM" id="MobiDB-lite"/>
    </source>
</evidence>
<feature type="compositionally biased region" description="Low complexity" evidence="14">
    <location>
        <begin position="240"/>
        <end position="256"/>
    </location>
</feature>